<dbReference type="AlphaFoldDB" id="T1BU69"/>
<organism evidence="1">
    <name type="scientific">mine drainage metagenome</name>
    <dbReference type="NCBI Taxonomy" id="410659"/>
    <lineage>
        <taxon>unclassified sequences</taxon>
        <taxon>metagenomes</taxon>
        <taxon>ecological metagenomes</taxon>
    </lineage>
</organism>
<feature type="non-terminal residue" evidence="1">
    <location>
        <position position="87"/>
    </location>
</feature>
<sequence length="87" mass="9004">AITVALAAQPESEPDGVCLVSGQPAAIERLHPAIKGVWGAQTSGANIVSFNLDAFRSYGKEQGANAPLGKPATFAYTTALNHLLARD</sequence>
<dbReference type="EMBL" id="AUZZ01003522">
    <property type="protein sequence ID" value="EQD56729.1"/>
    <property type="molecule type" value="Genomic_DNA"/>
</dbReference>
<reference evidence="1" key="2">
    <citation type="journal article" date="2014" name="ISME J.">
        <title>Microbial stratification in low pH oxic and suboxic macroscopic growths along an acid mine drainage.</title>
        <authorList>
            <person name="Mendez-Garcia C."/>
            <person name="Mesa V."/>
            <person name="Sprenger R.R."/>
            <person name="Richter M."/>
            <person name="Diez M.S."/>
            <person name="Solano J."/>
            <person name="Bargiela R."/>
            <person name="Golyshina O.V."/>
            <person name="Manteca A."/>
            <person name="Ramos J.L."/>
            <person name="Gallego J.R."/>
            <person name="Llorente I."/>
            <person name="Martins Dos Santos V.A."/>
            <person name="Jensen O.N."/>
            <person name="Pelaez A.I."/>
            <person name="Sanchez J."/>
            <person name="Ferrer M."/>
        </authorList>
    </citation>
    <scope>NUCLEOTIDE SEQUENCE</scope>
</reference>
<dbReference type="Pfam" id="PF09709">
    <property type="entry name" value="Cas_Csd1"/>
    <property type="match status" value="1"/>
</dbReference>
<comment type="caution">
    <text evidence="1">The sequence shown here is derived from an EMBL/GenBank/DDBJ whole genome shotgun (WGS) entry which is preliminary data.</text>
</comment>
<dbReference type="InterPro" id="IPR010144">
    <property type="entry name" value="CRISPR-assoc_prot_Csd1-typ"/>
</dbReference>
<proteinExistence type="predicted"/>
<gene>
    <name evidence="1" type="ORF">B2A_05125</name>
</gene>
<feature type="non-terminal residue" evidence="1">
    <location>
        <position position="1"/>
    </location>
</feature>
<evidence type="ECO:0000313" key="1">
    <source>
        <dbReference type="EMBL" id="EQD56729.1"/>
    </source>
</evidence>
<reference evidence="1" key="1">
    <citation type="submission" date="2013-08" db="EMBL/GenBank/DDBJ databases">
        <authorList>
            <person name="Mendez C."/>
            <person name="Richter M."/>
            <person name="Ferrer M."/>
            <person name="Sanchez J."/>
        </authorList>
    </citation>
    <scope>NUCLEOTIDE SEQUENCE</scope>
</reference>
<accession>T1BU69</accession>
<name>T1BU69_9ZZZZ</name>
<protein>
    <submittedName>
        <fullName evidence="1">CRISPR-associated protein, Csd1-type</fullName>
    </submittedName>
</protein>